<reference evidence="1" key="1">
    <citation type="submission" date="2021-06" db="EMBL/GenBank/DDBJ databases">
        <authorList>
            <person name="Kallberg Y."/>
            <person name="Tangrot J."/>
            <person name="Rosling A."/>
        </authorList>
    </citation>
    <scope>NUCLEOTIDE SEQUENCE</scope>
    <source>
        <strain evidence="1">28 12/20/2015</strain>
    </source>
</reference>
<dbReference type="EMBL" id="CAJVPW010002388">
    <property type="protein sequence ID" value="CAG8505327.1"/>
    <property type="molecule type" value="Genomic_DNA"/>
</dbReference>
<accession>A0ACA9L4S7</accession>
<evidence type="ECO:0000313" key="2">
    <source>
        <dbReference type="Proteomes" id="UP000789366"/>
    </source>
</evidence>
<protein>
    <submittedName>
        <fullName evidence="1">5276_t:CDS:1</fullName>
    </submittedName>
</protein>
<keyword evidence="2" id="KW-1185">Reference proteome</keyword>
<comment type="caution">
    <text evidence="1">The sequence shown here is derived from an EMBL/GenBank/DDBJ whole genome shotgun (WGS) entry which is preliminary data.</text>
</comment>
<feature type="non-terminal residue" evidence="1">
    <location>
        <position position="1"/>
    </location>
</feature>
<dbReference type="Proteomes" id="UP000789366">
    <property type="component" value="Unassembled WGS sequence"/>
</dbReference>
<organism evidence="1 2">
    <name type="scientific">Cetraspora pellucida</name>
    <dbReference type="NCBI Taxonomy" id="1433469"/>
    <lineage>
        <taxon>Eukaryota</taxon>
        <taxon>Fungi</taxon>
        <taxon>Fungi incertae sedis</taxon>
        <taxon>Mucoromycota</taxon>
        <taxon>Glomeromycotina</taxon>
        <taxon>Glomeromycetes</taxon>
        <taxon>Diversisporales</taxon>
        <taxon>Gigasporaceae</taxon>
        <taxon>Cetraspora</taxon>
    </lineage>
</organism>
<evidence type="ECO:0000313" key="1">
    <source>
        <dbReference type="EMBL" id="CAG8505327.1"/>
    </source>
</evidence>
<gene>
    <name evidence="1" type="ORF">SPELUC_LOCUS3211</name>
</gene>
<proteinExistence type="predicted"/>
<name>A0ACA9L4S7_9GLOM</name>
<sequence length="201" mass="23340">IPMRDNGSVDIFEVIKSAVHTFDLKTIALGSSRSYKSSNHLQVDSKCNTNVPRESVYDAEMYRILHNWLAKVHGFEITGQWHLEGMCDDGDYHHFYSDLTITKKDDSNPLAVLELIVTGSLSTLEKQNFKYIDKLRPLEVWIVHFSREDSVVSSPYWLCKEKRLNVVHFWHNKEFTNIKMSARFQNAIGEFCEVINEQIVL</sequence>